<accession>A0A4Y2UNI0</accession>
<keyword evidence="4" id="KW-1185">Reference proteome</keyword>
<feature type="compositionally biased region" description="Basic and acidic residues" evidence="1">
    <location>
        <begin position="1"/>
        <end position="22"/>
    </location>
</feature>
<evidence type="ECO:0000313" key="2">
    <source>
        <dbReference type="EMBL" id="GBO13704.1"/>
    </source>
</evidence>
<evidence type="ECO:0000256" key="1">
    <source>
        <dbReference type="SAM" id="MobiDB-lite"/>
    </source>
</evidence>
<protein>
    <submittedName>
        <fullName evidence="2">Uncharacterized protein</fullName>
    </submittedName>
</protein>
<name>A0A4Y2UNI0_ARAVE</name>
<dbReference type="Proteomes" id="UP000499080">
    <property type="component" value="Unassembled WGS sequence"/>
</dbReference>
<gene>
    <name evidence="2" type="ORF">AVEN_264435_1</name>
    <name evidence="3" type="ORF">AVEN_35067_1</name>
</gene>
<dbReference type="AlphaFoldDB" id="A0A4Y2UNI0"/>
<reference evidence="2 4" key="1">
    <citation type="journal article" date="2019" name="Sci. Rep.">
        <title>Orb-weaving spider Araneus ventricosus genome elucidates the spidroin gene catalogue.</title>
        <authorList>
            <person name="Kono N."/>
            <person name="Nakamura H."/>
            <person name="Ohtoshi R."/>
            <person name="Moran D.A.P."/>
            <person name="Shinohara A."/>
            <person name="Yoshida Y."/>
            <person name="Fujiwara M."/>
            <person name="Mori M."/>
            <person name="Tomita M."/>
            <person name="Arakawa K."/>
        </authorList>
    </citation>
    <scope>NUCLEOTIDE SEQUENCE [LARGE SCALE GENOMIC DNA]</scope>
</reference>
<proteinExistence type="predicted"/>
<sequence length="121" mass="13645">MQKLSKETEEEKKIRREKDRINHAKHRLKQKGKKHHHISSPSKAFGNNQALGKAISRAKNNLPNSPNKRVAVIQKLASQYYLLKTTQVGNNGIDDTTKEAVICFYANDNISSQAAGKVFVF</sequence>
<dbReference type="EMBL" id="BGPR01037980">
    <property type="protein sequence ID" value="GBO13725.1"/>
    <property type="molecule type" value="Genomic_DNA"/>
</dbReference>
<comment type="caution">
    <text evidence="2">The sequence shown here is derived from an EMBL/GenBank/DDBJ whole genome shotgun (WGS) entry which is preliminary data.</text>
</comment>
<evidence type="ECO:0000313" key="3">
    <source>
        <dbReference type="EMBL" id="GBO13725.1"/>
    </source>
</evidence>
<feature type="compositionally biased region" description="Basic residues" evidence="1">
    <location>
        <begin position="23"/>
        <end position="38"/>
    </location>
</feature>
<feature type="region of interest" description="Disordered" evidence="1">
    <location>
        <begin position="1"/>
        <end position="47"/>
    </location>
</feature>
<evidence type="ECO:0000313" key="4">
    <source>
        <dbReference type="Proteomes" id="UP000499080"/>
    </source>
</evidence>
<dbReference type="EMBL" id="BGPR01037967">
    <property type="protein sequence ID" value="GBO13704.1"/>
    <property type="molecule type" value="Genomic_DNA"/>
</dbReference>
<organism evidence="2 4">
    <name type="scientific">Araneus ventricosus</name>
    <name type="common">Orbweaver spider</name>
    <name type="synonym">Epeira ventricosa</name>
    <dbReference type="NCBI Taxonomy" id="182803"/>
    <lineage>
        <taxon>Eukaryota</taxon>
        <taxon>Metazoa</taxon>
        <taxon>Ecdysozoa</taxon>
        <taxon>Arthropoda</taxon>
        <taxon>Chelicerata</taxon>
        <taxon>Arachnida</taxon>
        <taxon>Araneae</taxon>
        <taxon>Araneomorphae</taxon>
        <taxon>Entelegynae</taxon>
        <taxon>Araneoidea</taxon>
        <taxon>Araneidae</taxon>
        <taxon>Araneus</taxon>
    </lineage>
</organism>